<accession>A0A831LVQ7</accession>
<organism evidence="1">
    <name type="scientific">Mariniphaga anaerophila</name>
    <dbReference type="NCBI Taxonomy" id="1484053"/>
    <lineage>
        <taxon>Bacteria</taxon>
        <taxon>Pseudomonadati</taxon>
        <taxon>Bacteroidota</taxon>
        <taxon>Bacteroidia</taxon>
        <taxon>Marinilabiliales</taxon>
        <taxon>Prolixibacteraceae</taxon>
        <taxon>Mariniphaga</taxon>
    </lineage>
</organism>
<protein>
    <recommendedName>
        <fullName evidence="2">Lipocalin-like domain-containing protein</fullName>
    </recommendedName>
</protein>
<sequence length="142" mass="16741">MKIKPVYSEFINWLKSTEMFARSSRQIPGRWQLFEYYTEPENDLLHVKEEQLTKENQGWEIEFGTEGGVIQKINLPVQFLDGEVSYNWSIAKNYITLLHPSDFRHNEEFQFAIDKGILKLLKKSSTGKIELFGFFKRVEEAS</sequence>
<comment type="caution">
    <text evidence="1">The sequence shown here is derived from an EMBL/GenBank/DDBJ whole genome shotgun (WGS) entry which is preliminary data.</text>
</comment>
<dbReference type="EMBL" id="DSDK01000206">
    <property type="protein sequence ID" value="HDR50696.1"/>
    <property type="molecule type" value="Genomic_DNA"/>
</dbReference>
<dbReference type="AlphaFoldDB" id="A0A831LVQ7"/>
<reference evidence="1" key="1">
    <citation type="journal article" date="2020" name="mSystems">
        <title>Genome- and Community-Level Interaction Insights into Carbon Utilization and Element Cycling Functions of Hydrothermarchaeota in Hydrothermal Sediment.</title>
        <authorList>
            <person name="Zhou Z."/>
            <person name="Liu Y."/>
            <person name="Xu W."/>
            <person name="Pan J."/>
            <person name="Luo Z.H."/>
            <person name="Li M."/>
        </authorList>
    </citation>
    <scope>NUCLEOTIDE SEQUENCE [LARGE SCALE GENOMIC DNA]</scope>
    <source>
        <strain evidence="1">SpSt-1217</strain>
    </source>
</reference>
<dbReference type="Proteomes" id="UP000886047">
    <property type="component" value="Unassembled WGS sequence"/>
</dbReference>
<proteinExistence type="predicted"/>
<evidence type="ECO:0000313" key="1">
    <source>
        <dbReference type="EMBL" id="HDR50696.1"/>
    </source>
</evidence>
<gene>
    <name evidence="1" type="ORF">ENN90_03620</name>
</gene>
<evidence type="ECO:0008006" key="2">
    <source>
        <dbReference type="Google" id="ProtNLM"/>
    </source>
</evidence>
<name>A0A831LVQ7_9BACT</name>